<dbReference type="AlphaFoldDB" id="A0A2G0CB53"/>
<name>A0A2G0CB53_9BACT</name>
<evidence type="ECO:0000256" key="1">
    <source>
        <dbReference type="SAM" id="SignalP"/>
    </source>
</evidence>
<accession>A0A2G0CB53</accession>
<evidence type="ECO:0008006" key="4">
    <source>
        <dbReference type="Google" id="ProtNLM"/>
    </source>
</evidence>
<protein>
    <recommendedName>
        <fullName evidence="4">Porin</fullName>
    </recommendedName>
</protein>
<dbReference type="RefSeq" id="WP_099107719.1">
    <property type="nucleotide sequence ID" value="NZ_JAATJF010000006.1"/>
</dbReference>
<dbReference type="EMBL" id="PDLO01000010">
    <property type="protein sequence ID" value="PHK97208.1"/>
    <property type="molecule type" value="Genomic_DNA"/>
</dbReference>
<evidence type="ECO:0000313" key="2">
    <source>
        <dbReference type="EMBL" id="PHK97208.1"/>
    </source>
</evidence>
<dbReference type="Proteomes" id="UP000226437">
    <property type="component" value="Unassembled WGS sequence"/>
</dbReference>
<dbReference type="SUPFAM" id="SSF56935">
    <property type="entry name" value="Porins"/>
    <property type="match status" value="1"/>
</dbReference>
<feature type="signal peptide" evidence="1">
    <location>
        <begin position="1"/>
        <end position="18"/>
    </location>
</feature>
<keyword evidence="3" id="KW-1185">Reference proteome</keyword>
<organism evidence="2 3">
    <name type="scientific">Neolewinella marina</name>
    <dbReference type="NCBI Taxonomy" id="438751"/>
    <lineage>
        <taxon>Bacteria</taxon>
        <taxon>Pseudomonadati</taxon>
        <taxon>Bacteroidota</taxon>
        <taxon>Saprospiria</taxon>
        <taxon>Saprospirales</taxon>
        <taxon>Lewinellaceae</taxon>
        <taxon>Neolewinella</taxon>
    </lineage>
</organism>
<feature type="chain" id="PRO_5013713004" description="Porin" evidence="1">
    <location>
        <begin position="19"/>
        <end position="426"/>
    </location>
</feature>
<gene>
    <name evidence="2" type="ORF">CGL56_16635</name>
</gene>
<sequence>MKTLFLLLSIAFTTVAAAQQPQLQYFRFNDYRGQTVFETTKADTVPYDGVRVRVGGDFAMQFQAINQENAANNLVELGDNFNLPTANLNLDVQLLDGMRMHLTTYLSSRHHEEAWVRGGYLQLDRLDFIRPGFLEELMRIATVRIGLDEFNYGDTHFRRSDNARVIFNPFVGNYLMDAFSTEAFGEVTLQHRGLLAVVGITNGKLNQNVIVNANTDNQPSFYGKLGVDNQVNEDLRLRLTASVYVNHGTTTGTWLYGGDRAGSRYYKVLQTLPDSLGKTEGGDFDGRFNPRFRKLTAVQVTPFVRYQGIELFLVYERAVGSNEGPNPESGREGAFTQLAAEALYRFGTNRQFYVGGRYNTVRGKQTENAPEDLEIKRLNLGGGWFLTDNVVTKLEYVRQRYTGDGWTGRFAGAEFSGVNLEAGISF</sequence>
<reference evidence="2 3" key="1">
    <citation type="submission" date="2017-10" db="EMBL/GenBank/DDBJ databases">
        <title>The draft genome sequence of Lewinella marina KCTC 32374.</title>
        <authorList>
            <person name="Wang K."/>
        </authorList>
    </citation>
    <scope>NUCLEOTIDE SEQUENCE [LARGE SCALE GENOMIC DNA]</scope>
    <source>
        <strain evidence="2 3">MKG-38</strain>
    </source>
</reference>
<comment type="caution">
    <text evidence="2">The sequence shown here is derived from an EMBL/GenBank/DDBJ whole genome shotgun (WGS) entry which is preliminary data.</text>
</comment>
<keyword evidence="1" id="KW-0732">Signal</keyword>
<evidence type="ECO:0000313" key="3">
    <source>
        <dbReference type="Proteomes" id="UP000226437"/>
    </source>
</evidence>
<dbReference type="OrthoDB" id="638836at2"/>
<proteinExistence type="predicted"/>